<evidence type="ECO:0000256" key="11">
    <source>
        <dbReference type="ARBA" id="ARBA00023136"/>
    </source>
</evidence>
<evidence type="ECO:0000256" key="16">
    <source>
        <dbReference type="ARBA" id="ARBA00036468"/>
    </source>
</evidence>
<keyword evidence="10" id="KW-0443">Lipid metabolism</keyword>
<evidence type="ECO:0000256" key="10">
    <source>
        <dbReference type="ARBA" id="ARBA00023098"/>
    </source>
</evidence>
<accession>A0A6B0R3N5</accession>
<comment type="pathway">
    <text evidence="2">Protein modification; protein glycosylation.</text>
</comment>
<dbReference type="InterPro" id="IPR038577">
    <property type="entry name" value="GT10-like_C_sf"/>
</dbReference>
<feature type="domain" description="Fucosyltransferase C-terminal" evidence="20">
    <location>
        <begin position="325"/>
        <end position="497"/>
    </location>
</feature>
<comment type="catalytic activity">
    <reaction evidence="17">
        <text>an N-acetyl-alpha-neuraminyl-(2-&gt;3)-beta-D-galactosyl-(1-&gt;4)-N-acetyl-beta-D-glucosaminyl derivative + GDP-beta-L-fucose = an alpha-Neu5Ac-(2-&gt;3)-beta-D-Gal-(1-&gt;4)-[alpha-L-Fuc-(1-&gt;3)]-beta-D-GlcNAc derivative + GDP + H(+)</text>
        <dbReference type="Rhea" id="RHEA:56076"/>
        <dbReference type="ChEBI" id="CHEBI:15378"/>
        <dbReference type="ChEBI" id="CHEBI:57273"/>
        <dbReference type="ChEBI" id="CHEBI:58189"/>
        <dbReference type="ChEBI" id="CHEBI:136545"/>
        <dbReference type="ChEBI" id="CHEBI:139509"/>
    </reaction>
    <physiologicalReaction direction="left-to-right" evidence="17">
        <dbReference type="Rhea" id="RHEA:56077"/>
    </physiologicalReaction>
</comment>
<proteinExistence type="inferred from homology"/>
<dbReference type="EC" id="2.4.1.-" evidence="19"/>
<keyword evidence="4 19" id="KW-0328">Glycosyltransferase</keyword>
<dbReference type="Pfam" id="PF00852">
    <property type="entry name" value="Glyco_transf_10"/>
    <property type="match status" value="1"/>
</dbReference>
<comment type="catalytic activity">
    <reaction evidence="14">
        <text>an alpha-Neu5Ac-(2-&gt;3)-beta-D-Gal-(1-&gt;4)-beta-D-GlcNAc-(1-&gt;3)-beta-D-Gal-(1-&gt;4)-[alpha-L-Fuc-(1-&gt;3)]-beta-D-GlcNAc derivative + GDP-beta-L-fucose = an alpha-Neu5Ac-(2-&gt;3)-beta-D-Gal-(1-&gt;4)-[alpha-L-Fuc-(1-&gt;3)]-beta-D-GlcNAc-(1-&gt;3)-beta-D-Gal-(1-&gt;4)-[alpha-L-Fuc-(1-&gt;3)]-beta-D-GlcNAc derivative + GDP + H(+)</text>
        <dbReference type="Rhea" id="RHEA:52864"/>
        <dbReference type="ChEBI" id="CHEBI:15378"/>
        <dbReference type="ChEBI" id="CHEBI:57273"/>
        <dbReference type="ChEBI" id="CHEBI:58189"/>
        <dbReference type="ChEBI" id="CHEBI:145342"/>
        <dbReference type="ChEBI" id="CHEBI:145343"/>
    </reaction>
    <physiologicalReaction direction="left-to-right" evidence="14">
        <dbReference type="Rhea" id="RHEA:52865"/>
    </physiologicalReaction>
</comment>
<dbReference type="SUPFAM" id="SSF53756">
    <property type="entry name" value="UDP-Glycosyltransferase/glycogen phosphorylase"/>
    <property type="match status" value="1"/>
</dbReference>
<evidence type="ECO:0000256" key="14">
    <source>
        <dbReference type="ARBA" id="ARBA00036052"/>
    </source>
</evidence>
<name>A0A6B0R3N5_9CETA</name>
<evidence type="ECO:0000256" key="6">
    <source>
        <dbReference type="ARBA" id="ARBA00022692"/>
    </source>
</evidence>
<evidence type="ECO:0000256" key="15">
    <source>
        <dbReference type="ARBA" id="ARBA00036273"/>
    </source>
</evidence>
<dbReference type="GO" id="GO:0017060">
    <property type="term" value="F:3-galactosyl-N-acetylglucosaminide 4-alpha-L-fucosyltransferase activity"/>
    <property type="evidence" value="ECO:0007669"/>
    <property type="project" value="UniProtKB-EC"/>
</dbReference>
<dbReference type="Pfam" id="PF17039">
    <property type="entry name" value="Glyco_tran_10_N"/>
    <property type="match status" value="1"/>
</dbReference>
<evidence type="ECO:0000256" key="3">
    <source>
        <dbReference type="ARBA" id="ARBA00008919"/>
    </source>
</evidence>
<evidence type="ECO:0000256" key="18">
    <source>
        <dbReference type="ARBA" id="ARBA00036928"/>
    </source>
</evidence>
<dbReference type="PANTHER" id="PTHR11929:SF11">
    <property type="entry name" value="4-GALACTOSYL-N-ACETYLGLUCOSAMINIDE 3-ALPHA-L-FUCOSYLTRANSFERASE FUT5"/>
    <property type="match status" value="1"/>
</dbReference>
<gene>
    <name evidence="22" type="ORF">E5288_WYG002432</name>
</gene>
<keyword evidence="12" id="KW-0325">Glycoprotein</keyword>
<keyword evidence="11" id="KW-0472">Membrane</keyword>
<evidence type="ECO:0000256" key="5">
    <source>
        <dbReference type="ARBA" id="ARBA00022679"/>
    </source>
</evidence>
<evidence type="ECO:0000313" key="22">
    <source>
        <dbReference type="EMBL" id="MXQ83902.1"/>
    </source>
</evidence>
<comment type="subcellular location">
    <subcellularLocation>
        <location evidence="1 19">Golgi apparatus</location>
        <location evidence="1 19">Golgi stack membrane</location>
        <topology evidence="1 19">Single-pass type II membrane protein</topology>
    </subcellularLocation>
</comment>
<dbReference type="AlphaFoldDB" id="A0A6B0R3N5"/>
<evidence type="ECO:0000256" key="4">
    <source>
        <dbReference type="ARBA" id="ARBA00022676"/>
    </source>
</evidence>
<evidence type="ECO:0000256" key="13">
    <source>
        <dbReference type="ARBA" id="ARBA00029329"/>
    </source>
</evidence>
<evidence type="ECO:0000256" key="8">
    <source>
        <dbReference type="ARBA" id="ARBA00022989"/>
    </source>
</evidence>
<reference evidence="22" key="1">
    <citation type="submission" date="2019-10" db="EMBL/GenBank/DDBJ databases">
        <title>The sequence and de novo assembly of the wild yak genome.</title>
        <authorList>
            <person name="Liu Y."/>
        </authorList>
    </citation>
    <scope>NUCLEOTIDE SEQUENCE [LARGE SCALE GENOMIC DNA]</scope>
    <source>
        <strain evidence="22">WY2019</strain>
    </source>
</reference>
<keyword evidence="6 19" id="KW-0812">Transmembrane</keyword>
<keyword evidence="9 19" id="KW-0333">Golgi apparatus</keyword>
<comment type="catalytic activity">
    <reaction evidence="18">
        <text>beta-D-galactosyl-(1-&gt;4)-N-acetyl-D-glucosamine + GDP-beta-L-fucose = beta-D-galactosyl-(1-&gt;4)-[alpha-L-fucosyl-(1-&gt;3)]-N-acetyl-D-glucosamine + GDP + H(+)</text>
        <dbReference type="Rhea" id="RHEA:62824"/>
        <dbReference type="ChEBI" id="CHEBI:15378"/>
        <dbReference type="ChEBI" id="CHEBI:57273"/>
        <dbReference type="ChEBI" id="CHEBI:58189"/>
        <dbReference type="ChEBI" id="CHEBI:60152"/>
        <dbReference type="ChEBI" id="CHEBI:62287"/>
    </reaction>
    <physiologicalReaction direction="left-to-right" evidence="18">
        <dbReference type="Rhea" id="RHEA:62825"/>
    </physiologicalReaction>
</comment>
<sequence>MAKTVLRQYWDIPEGTECHRKTYATTSIGGAAGLVVSAYSVALKTPTSFLEGVARTGRYTFTAAAIGAIFGLTSCISAQVREKPDDPLNYLIGGCAGGLILGARTRSYGIGAAACAYMGLTAALVKMGQLEGWQVFAEPKLAGQPLSGPSPKANSMWKTRPGPMHGPFPNSWALERRAPDSLAPKPRPHQATEGSSAHLPLRVLLWTWPFNRPVALSRCSELWPGTADCQLTVNRSEYPQADAVLVHHREVSNRPQMQLPPSPRPPGQRWVWFSMESPSNCLKLKDLDGYFNLTMSYRRDSDIFMPYGWLEPWPGQPVETLLNISAKTKLVAWVVSNWNKDSIRVQYYKLLKQHLQVDVYGRFHTPLPHALMAKQLSQYKFYLAFENSLHPDYITEKLWKNALQAWAVPVVLGPSRVNYEQFLPPKAFIHVEDFQSPKDLAQYLLALDKDYASYLNYFRWRETLRPRSFSWALMFCKACWKLQQEPRYQTVPSIASWLQ</sequence>
<comment type="catalytic activity">
    <reaction evidence="15">
        <text>a beta-D-galactosyl-(1-&gt;3)-N-acetyl-beta-D-glucosaminyl derivative + GDP-beta-L-fucose = a beta-D-galactosyl-(1-&gt;3)-[alpha-L-fucosyl-(1-&gt;4)]-N-acetyl-beta-D-glucosaminyl derivative + GDP + H(+)</text>
        <dbReference type="Rhea" id="RHEA:23628"/>
        <dbReference type="ChEBI" id="CHEBI:15378"/>
        <dbReference type="ChEBI" id="CHEBI:57273"/>
        <dbReference type="ChEBI" id="CHEBI:58189"/>
        <dbReference type="ChEBI" id="CHEBI:133506"/>
        <dbReference type="ChEBI" id="CHEBI:140304"/>
        <dbReference type="EC" id="2.4.1.65"/>
    </reaction>
    <physiologicalReaction direction="left-to-right" evidence="15">
        <dbReference type="Rhea" id="RHEA:23629"/>
    </physiologicalReaction>
</comment>
<dbReference type="FunFam" id="3.40.50.11660:FF:000001">
    <property type="entry name" value="alpha-(1,3)-fucosyltransferase 9"/>
    <property type="match status" value="1"/>
</dbReference>
<evidence type="ECO:0000259" key="20">
    <source>
        <dbReference type="Pfam" id="PF00852"/>
    </source>
</evidence>
<organism evidence="22 23">
    <name type="scientific">Bos mutus</name>
    <name type="common">wild yak</name>
    <dbReference type="NCBI Taxonomy" id="72004"/>
    <lineage>
        <taxon>Eukaryota</taxon>
        <taxon>Metazoa</taxon>
        <taxon>Chordata</taxon>
        <taxon>Craniata</taxon>
        <taxon>Vertebrata</taxon>
        <taxon>Euteleostomi</taxon>
        <taxon>Mammalia</taxon>
        <taxon>Eutheria</taxon>
        <taxon>Laurasiatheria</taxon>
        <taxon>Artiodactyla</taxon>
        <taxon>Ruminantia</taxon>
        <taxon>Pecora</taxon>
        <taxon>Bovidae</taxon>
        <taxon>Bovinae</taxon>
        <taxon>Bos</taxon>
    </lineage>
</organism>
<dbReference type="EMBL" id="VBQZ03000018">
    <property type="protein sequence ID" value="MXQ83902.1"/>
    <property type="molecule type" value="Genomic_DNA"/>
</dbReference>
<keyword evidence="5 19" id="KW-0808">Transferase</keyword>
<dbReference type="Proteomes" id="UP000322234">
    <property type="component" value="Unassembled WGS sequence"/>
</dbReference>
<comment type="similarity">
    <text evidence="3 19">Belongs to the glycosyltransferase 10 family.</text>
</comment>
<feature type="domain" description="Fucosyltransferase N-terminal" evidence="21">
    <location>
        <begin position="202"/>
        <end position="308"/>
    </location>
</feature>
<evidence type="ECO:0000256" key="9">
    <source>
        <dbReference type="ARBA" id="ARBA00023034"/>
    </source>
</evidence>
<dbReference type="InterPro" id="IPR055270">
    <property type="entry name" value="Glyco_tran_10_C"/>
</dbReference>
<keyword evidence="23" id="KW-1185">Reference proteome</keyword>
<dbReference type="Gene3D" id="3.40.50.11660">
    <property type="entry name" value="Glycosyl transferase family 10, C-terminal domain"/>
    <property type="match status" value="1"/>
</dbReference>
<evidence type="ECO:0000256" key="12">
    <source>
        <dbReference type="ARBA" id="ARBA00023180"/>
    </source>
</evidence>
<keyword evidence="7" id="KW-0735">Signal-anchor</keyword>
<comment type="catalytic activity">
    <reaction evidence="16">
        <text>an alpha-Neu5Ac-(2-&gt;3)-beta-D-Gal-(1-&gt;3)-D-GlcNAc derivative + GDP-beta-L-fucose = an alpha-Neu5Ac-(2-&gt;3)-beta-D-Gal-(1-&gt;3)-[alpha-L-Fuc-(1-&gt;4)]-beta-D-GlcNAc derivative + GDP + H(+)</text>
        <dbReference type="Rhea" id="RHEA:62904"/>
        <dbReference type="ChEBI" id="CHEBI:15378"/>
        <dbReference type="ChEBI" id="CHEBI:57273"/>
        <dbReference type="ChEBI" id="CHEBI:58189"/>
        <dbReference type="ChEBI" id="CHEBI:146021"/>
        <dbReference type="ChEBI" id="CHEBI:146022"/>
    </reaction>
    <physiologicalReaction direction="left-to-right" evidence="16">
        <dbReference type="Rhea" id="RHEA:62905"/>
    </physiologicalReaction>
</comment>
<dbReference type="PANTHER" id="PTHR11929">
    <property type="entry name" value="ALPHA- 1,3 -FUCOSYLTRANSFERASE"/>
    <property type="match status" value="1"/>
</dbReference>
<dbReference type="GO" id="GO:0006629">
    <property type="term" value="P:lipid metabolic process"/>
    <property type="evidence" value="ECO:0007669"/>
    <property type="project" value="UniProtKB-KW"/>
</dbReference>
<dbReference type="InterPro" id="IPR031481">
    <property type="entry name" value="Glyco_tran_10_N"/>
</dbReference>
<dbReference type="UniPathway" id="UPA00378"/>
<evidence type="ECO:0000256" key="1">
    <source>
        <dbReference type="ARBA" id="ARBA00004447"/>
    </source>
</evidence>
<dbReference type="GO" id="GO:0032580">
    <property type="term" value="C:Golgi cisterna membrane"/>
    <property type="evidence" value="ECO:0007669"/>
    <property type="project" value="UniProtKB-SubCell"/>
</dbReference>
<evidence type="ECO:0000313" key="23">
    <source>
        <dbReference type="Proteomes" id="UP000322234"/>
    </source>
</evidence>
<evidence type="ECO:0000256" key="19">
    <source>
        <dbReference type="RuleBase" id="RU003832"/>
    </source>
</evidence>
<evidence type="ECO:0000259" key="21">
    <source>
        <dbReference type="Pfam" id="PF17039"/>
    </source>
</evidence>
<comment type="catalytic activity">
    <reaction evidence="13">
        <text>a beta-D-galactosyl-(1-&gt;4)-N-acetyl-beta-D-glucosaminyl derivative + GDP-beta-L-fucose = a beta-D-galactosyl-(1-&gt;4)-[alpha-L-fucosyl-(1-&gt;3)]-N-acetyl-beta-D-glucosaminyl derivative + GDP + H(+)</text>
        <dbReference type="Rhea" id="RHEA:14257"/>
        <dbReference type="ChEBI" id="CHEBI:15378"/>
        <dbReference type="ChEBI" id="CHEBI:57273"/>
        <dbReference type="ChEBI" id="CHEBI:58189"/>
        <dbReference type="ChEBI" id="CHEBI:133507"/>
        <dbReference type="ChEBI" id="CHEBI:137941"/>
        <dbReference type="EC" id="2.4.1.152"/>
    </reaction>
    <physiologicalReaction direction="left-to-right" evidence="13">
        <dbReference type="Rhea" id="RHEA:14258"/>
    </physiologicalReaction>
</comment>
<protein>
    <recommendedName>
        <fullName evidence="19">Fucosyltransferase</fullName>
        <ecNumber evidence="19">2.4.1.-</ecNumber>
    </recommendedName>
</protein>
<dbReference type="GO" id="GO:0017083">
    <property type="term" value="F:4-galactosyl-N-acetylglucosaminide 3-alpha-L-fucosyltransferase activity"/>
    <property type="evidence" value="ECO:0007669"/>
    <property type="project" value="UniProtKB-EC"/>
</dbReference>
<dbReference type="InterPro" id="IPR001503">
    <property type="entry name" value="Glyco_trans_10"/>
</dbReference>
<evidence type="ECO:0000256" key="2">
    <source>
        <dbReference type="ARBA" id="ARBA00004922"/>
    </source>
</evidence>
<evidence type="ECO:0000256" key="7">
    <source>
        <dbReference type="ARBA" id="ARBA00022968"/>
    </source>
</evidence>
<keyword evidence="8" id="KW-1133">Transmembrane helix</keyword>
<evidence type="ECO:0000256" key="17">
    <source>
        <dbReference type="ARBA" id="ARBA00036481"/>
    </source>
</evidence>
<comment type="caution">
    <text evidence="22">The sequence shown here is derived from an EMBL/GenBank/DDBJ whole genome shotgun (WGS) entry which is preliminary data.</text>
</comment>